<dbReference type="Proteomes" id="UP001165427">
    <property type="component" value="Unassembled WGS sequence"/>
</dbReference>
<name>A0AA41UHM8_9BACT</name>
<accession>A0AA41UHM8</accession>
<evidence type="ECO:0000256" key="1">
    <source>
        <dbReference type="SAM" id="SignalP"/>
    </source>
</evidence>
<keyword evidence="1" id="KW-0732">Signal</keyword>
<proteinExistence type="predicted"/>
<feature type="chain" id="PRO_5041434490" description="Nickel transport protein" evidence="1">
    <location>
        <begin position="21"/>
        <end position="108"/>
    </location>
</feature>
<feature type="signal peptide" evidence="1">
    <location>
        <begin position="1"/>
        <end position="20"/>
    </location>
</feature>
<keyword evidence="3" id="KW-1185">Reference proteome</keyword>
<dbReference type="RefSeq" id="WP_246903285.1">
    <property type="nucleotide sequence ID" value="NZ_JALJRB010000003.1"/>
</dbReference>
<evidence type="ECO:0000313" key="2">
    <source>
        <dbReference type="EMBL" id="MCJ8499785.1"/>
    </source>
</evidence>
<organism evidence="2 3">
    <name type="scientific">Desulfatitalea alkaliphila</name>
    <dbReference type="NCBI Taxonomy" id="2929485"/>
    <lineage>
        <taxon>Bacteria</taxon>
        <taxon>Pseudomonadati</taxon>
        <taxon>Thermodesulfobacteriota</taxon>
        <taxon>Desulfobacteria</taxon>
        <taxon>Desulfobacterales</taxon>
        <taxon>Desulfosarcinaceae</taxon>
        <taxon>Desulfatitalea</taxon>
    </lineage>
</organism>
<protein>
    <recommendedName>
        <fullName evidence="4">Nickel transport protein</fullName>
    </recommendedName>
</protein>
<gene>
    <name evidence="2" type="ORF">MRX98_04300</name>
</gene>
<dbReference type="AlphaFoldDB" id="A0AA41UHM8"/>
<sequence length="108" mass="11135">MKTRGYLFVCVLLTGIAAFAAPAAAHTPLFSCFDNGDGTIFCEGGFSDGSSAAGTPILVKDGSGAVLLKTELTRNSEVELEKPAGAYTVVFDGGDGHQIEISGSQIFE</sequence>
<dbReference type="EMBL" id="JALJRB010000003">
    <property type="protein sequence ID" value="MCJ8499785.1"/>
    <property type="molecule type" value="Genomic_DNA"/>
</dbReference>
<reference evidence="2" key="1">
    <citation type="submission" date="2022-04" db="EMBL/GenBank/DDBJ databases">
        <title>Desulfatitalea alkaliphila sp. nov., a novel anaerobic sulfate-reducing bacterium isolated from terrestrial mud volcano, Taman Peninsula, Russia.</title>
        <authorList>
            <person name="Khomyakova M.A."/>
            <person name="Merkel A.Y."/>
            <person name="Slobodkin A.I."/>
        </authorList>
    </citation>
    <scope>NUCLEOTIDE SEQUENCE</scope>
    <source>
        <strain evidence="2">M08but</strain>
    </source>
</reference>
<comment type="caution">
    <text evidence="2">The sequence shown here is derived from an EMBL/GenBank/DDBJ whole genome shotgun (WGS) entry which is preliminary data.</text>
</comment>
<evidence type="ECO:0000313" key="3">
    <source>
        <dbReference type="Proteomes" id="UP001165427"/>
    </source>
</evidence>
<evidence type="ECO:0008006" key="4">
    <source>
        <dbReference type="Google" id="ProtNLM"/>
    </source>
</evidence>